<feature type="compositionally biased region" description="Low complexity" evidence="1">
    <location>
        <begin position="113"/>
        <end position="123"/>
    </location>
</feature>
<evidence type="ECO:0000256" key="2">
    <source>
        <dbReference type="SAM" id="Phobius"/>
    </source>
</evidence>
<sequence>MSTTGDVPDHDGDTGADPTRSSSTGRSTEGTPEVTGTPGSPGSPGGSASGTPGGTPGATTPPGASGGASGDSPAGPSAGTPDGSPGGPGNTPGDAENLDIEARFAEIVAGWGEEPPTAWPTAEEAAEARRHYEDDETGTAAPPTPGRMRGSEWGTDWEFAGEDPLPGGQGIRDLGPLDEFDPDQLPSELRGSGPRDYTPADEPEHRFEPPEPPPLPRGDTLGRLAWAAVIGGPLFLLISVIAWRPPQLAILVALAAFAGGFVTLVARMPKHRDDDGDDGAVV</sequence>
<comment type="caution">
    <text evidence="3">The sequence shown here is derived from an EMBL/GenBank/DDBJ whole genome shotgun (WGS) entry which is preliminary data.</text>
</comment>
<feature type="transmembrane region" description="Helical" evidence="2">
    <location>
        <begin position="248"/>
        <end position="266"/>
    </location>
</feature>
<dbReference type="Proteomes" id="UP001197247">
    <property type="component" value="Unassembled WGS sequence"/>
</dbReference>
<feature type="compositionally biased region" description="Gly residues" evidence="1">
    <location>
        <begin position="42"/>
        <end position="56"/>
    </location>
</feature>
<evidence type="ECO:0000313" key="3">
    <source>
        <dbReference type="EMBL" id="MBT0771048.1"/>
    </source>
</evidence>
<keyword evidence="2" id="KW-1133">Transmembrane helix</keyword>
<gene>
    <name evidence="3" type="ORF">KIH74_19065</name>
</gene>
<feature type="compositionally biased region" description="Low complexity" evidence="1">
    <location>
        <begin position="18"/>
        <end position="40"/>
    </location>
</feature>
<keyword evidence="2" id="KW-0812">Transmembrane</keyword>
<accession>A0ABS5TIX3</accession>
<proteinExistence type="predicted"/>
<dbReference type="RefSeq" id="WP_214157324.1">
    <property type="nucleotide sequence ID" value="NZ_JAHBAY010000007.1"/>
</dbReference>
<organism evidence="3 4">
    <name type="scientific">Kineosporia corallincola</name>
    <dbReference type="NCBI Taxonomy" id="2835133"/>
    <lineage>
        <taxon>Bacteria</taxon>
        <taxon>Bacillati</taxon>
        <taxon>Actinomycetota</taxon>
        <taxon>Actinomycetes</taxon>
        <taxon>Kineosporiales</taxon>
        <taxon>Kineosporiaceae</taxon>
        <taxon>Kineosporia</taxon>
    </lineage>
</organism>
<evidence type="ECO:0000256" key="1">
    <source>
        <dbReference type="SAM" id="MobiDB-lite"/>
    </source>
</evidence>
<feature type="transmembrane region" description="Helical" evidence="2">
    <location>
        <begin position="224"/>
        <end position="242"/>
    </location>
</feature>
<dbReference type="EMBL" id="JAHBAY010000007">
    <property type="protein sequence ID" value="MBT0771048.1"/>
    <property type="molecule type" value="Genomic_DNA"/>
</dbReference>
<protein>
    <submittedName>
        <fullName evidence="3">Uncharacterized protein</fullName>
    </submittedName>
</protein>
<feature type="compositionally biased region" description="Low complexity" evidence="1">
    <location>
        <begin position="70"/>
        <end position="81"/>
    </location>
</feature>
<keyword evidence="4" id="KW-1185">Reference proteome</keyword>
<evidence type="ECO:0000313" key="4">
    <source>
        <dbReference type="Proteomes" id="UP001197247"/>
    </source>
</evidence>
<reference evidence="3 4" key="1">
    <citation type="submission" date="2021-05" db="EMBL/GenBank/DDBJ databases">
        <title>Kineosporia and Streptomyces sp. nov. two new marine actinobacteria isolated from Coral.</title>
        <authorList>
            <person name="Buangrab K."/>
            <person name="Sutthacheep M."/>
            <person name="Yeemin T."/>
            <person name="Harunari E."/>
            <person name="Igarashi Y."/>
            <person name="Kanchanasin P."/>
            <person name="Tanasupawat S."/>
            <person name="Phongsopitanun W."/>
        </authorList>
    </citation>
    <scope>NUCLEOTIDE SEQUENCE [LARGE SCALE GENOMIC DNA]</scope>
    <source>
        <strain evidence="3 4">J2-2</strain>
    </source>
</reference>
<feature type="region of interest" description="Disordered" evidence="1">
    <location>
        <begin position="1"/>
        <end position="217"/>
    </location>
</feature>
<name>A0ABS5TIX3_9ACTN</name>
<keyword evidence="2" id="KW-0472">Membrane</keyword>